<proteinExistence type="predicted"/>
<gene>
    <name evidence="1" type="ORF">L195_g019634</name>
</gene>
<dbReference type="EMBL" id="ASHM01014498">
    <property type="protein sequence ID" value="PNX96428.1"/>
    <property type="molecule type" value="Genomic_DNA"/>
</dbReference>
<reference evidence="1 2" key="2">
    <citation type="journal article" date="2017" name="Front. Plant Sci.">
        <title>Gene Classification and Mining of Molecular Markers Useful in Red Clover (Trifolium pratense) Breeding.</title>
        <authorList>
            <person name="Istvanek J."/>
            <person name="Dluhosova J."/>
            <person name="Dluhos P."/>
            <person name="Patkova L."/>
            <person name="Nedelnik J."/>
            <person name="Repkova J."/>
        </authorList>
    </citation>
    <scope>NUCLEOTIDE SEQUENCE [LARGE SCALE GENOMIC DNA]</scope>
    <source>
        <strain evidence="2">cv. Tatra</strain>
        <tissue evidence="1">Young leaves</tissue>
    </source>
</reference>
<accession>A0A2K3N058</accession>
<comment type="caution">
    <text evidence="1">The sequence shown here is derived from an EMBL/GenBank/DDBJ whole genome shotgun (WGS) entry which is preliminary data.</text>
</comment>
<organism evidence="1 2">
    <name type="scientific">Trifolium pratense</name>
    <name type="common">Red clover</name>
    <dbReference type="NCBI Taxonomy" id="57577"/>
    <lineage>
        <taxon>Eukaryota</taxon>
        <taxon>Viridiplantae</taxon>
        <taxon>Streptophyta</taxon>
        <taxon>Embryophyta</taxon>
        <taxon>Tracheophyta</taxon>
        <taxon>Spermatophyta</taxon>
        <taxon>Magnoliopsida</taxon>
        <taxon>eudicotyledons</taxon>
        <taxon>Gunneridae</taxon>
        <taxon>Pentapetalae</taxon>
        <taxon>rosids</taxon>
        <taxon>fabids</taxon>
        <taxon>Fabales</taxon>
        <taxon>Fabaceae</taxon>
        <taxon>Papilionoideae</taxon>
        <taxon>50 kb inversion clade</taxon>
        <taxon>NPAAA clade</taxon>
        <taxon>Hologalegina</taxon>
        <taxon>IRL clade</taxon>
        <taxon>Trifolieae</taxon>
        <taxon>Trifolium</taxon>
    </lineage>
</organism>
<sequence>MLVTHFYCLWSIPFNYLGCPIFVGKPKVIYFKAIADKIKVKLASWKGALLPIVGRVQLVKAIIHGHMQRAVWIFDLFYKLMILSCSICVGNSSLKVTNGRQWSFHEPLAELFNFPTSAYHLFNATVASFIDNGECKIPTRIMQQDASIRARTDQVIIPRQPFEDRLVWCSSKDGNLSAKQAYEWQWLGSLLCISFDISSFLSLFESFACSWSPLLNQLATAAVIHVLHSYGWRKMAYASTMRRLWYRWQRPKF</sequence>
<dbReference type="AlphaFoldDB" id="A0A2K3N058"/>
<evidence type="ECO:0000313" key="2">
    <source>
        <dbReference type="Proteomes" id="UP000236291"/>
    </source>
</evidence>
<evidence type="ECO:0000313" key="1">
    <source>
        <dbReference type="EMBL" id="PNX96428.1"/>
    </source>
</evidence>
<protein>
    <submittedName>
        <fullName evidence="1">Ribonuclease H</fullName>
    </submittedName>
</protein>
<name>A0A2K3N058_TRIPR</name>
<dbReference type="Proteomes" id="UP000236291">
    <property type="component" value="Unassembled WGS sequence"/>
</dbReference>
<reference evidence="1 2" key="1">
    <citation type="journal article" date="2014" name="Am. J. Bot.">
        <title>Genome assembly and annotation for red clover (Trifolium pratense; Fabaceae).</title>
        <authorList>
            <person name="Istvanek J."/>
            <person name="Jaros M."/>
            <person name="Krenek A."/>
            <person name="Repkova J."/>
        </authorList>
    </citation>
    <scope>NUCLEOTIDE SEQUENCE [LARGE SCALE GENOMIC DNA]</scope>
    <source>
        <strain evidence="2">cv. Tatra</strain>
        <tissue evidence="1">Young leaves</tissue>
    </source>
</reference>